<dbReference type="InterPro" id="IPR013057">
    <property type="entry name" value="AA_transpt_TM"/>
</dbReference>
<dbReference type="EMBL" id="CAQQ02051379">
    <property type="status" value="NOT_ANNOTATED_CDS"/>
    <property type="molecule type" value="Genomic_DNA"/>
</dbReference>
<evidence type="ECO:0000256" key="2">
    <source>
        <dbReference type="ARBA" id="ARBA00022692"/>
    </source>
</evidence>
<sequence>MSWVTLIYMLLGFMGYLRFRDKAEKSITLNLPVHEIPVQIVKIAIALAAYCTFGLQFFVCLEIVWNPLKDKCPPYCSCNSCSVPTIAPFMVLIGAFCFSILGLIMPVFVEIVTDWETGFGAYNWKNVLIVLLGVFVLIFGSESAITDILKQLGGSGATDGTQD</sequence>
<dbReference type="EnsemblMetazoa" id="MESCA011526-RA">
    <property type="protein sequence ID" value="MESCA011526-PA"/>
    <property type="gene ID" value="MESCA011526"/>
</dbReference>
<dbReference type="AlphaFoldDB" id="T1H5E9"/>
<evidence type="ECO:0000256" key="3">
    <source>
        <dbReference type="ARBA" id="ARBA00022989"/>
    </source>
</evidence>
<protein>
    <recommendedName>
        <fullName evidence="6">Amino acid transporter transmembrane domain-containing protein</fullName>
    </recommendedName>
</protein>
<dbReference type="STRING" id="36166.T1H5E9"/>
<feature type="transmembrane region" description="Helical" evidence="5">
    <location>
        <begin position="121"/>
        <end position="140"/>
    </location>
</feature>
<dbReference type="GO" id="GO:0015179">
    <property type="term" value="F:L-amino acid transmembrane transporter activity"/>
    <property type="evidence" value="ECO:0007669"/>
    <property type="project" value="TreeGrafter"/>
</dbReference>
<feature type="transmembrane region" description="Helical" evidence="5">
    <location>
        <begin position="86"/>
        <end position="109"/>
    </location>
</feature>
<comment type="subcellular location">
    <subcellularLocation>
        <location evidence="1">Membrane</location>
        <topology evidence="1">Multi-pass membrane protein</topology>
    </subcellularLocation>
</comment>
<proteinExistence type="predicted"/>
<keyword evidence="3 5" id="KW-1133">Transmembrane helix</keyword>
<dbReference type="OMA" id="WTANFRT"/>
<keyword evidence="8" id="KW-1185">Reference proteome</keyword>
<dbReference type="Proteomes" id="UP000015102">
    <property type="component" value="Unassembled WGS sequence"/>
</dbReference>
<evidence type="ECO:0000313" key="7">
    <source>
        <dbReference type="EnsemblMetazoa" id="MESCA011526-PA"/>
    </source>
</evidence>
<name>T1H5E9_MEGSC</name>
<dbReference type="PANTHER" id="PTHR22950">
    <property type="entry name" value="AMINO ACID TRANSPORTER"/>
    <property type="match status" value="1"/>
</dbReference>
<reference evidence="8" key="1">
    <citation type="submission" date="2013-02" db="EMBL/GenBank/DDBJ databases">
        <authorList>
            <person name="Hughes D."/>
        </authorList>
    </citation>
    <scope>NUCLEOTIDE SEQUENCE</scope>
    <source>
        <strain>Durham</strain>
        <strain evidence="8">NC isolate 2 -- Noor lab</strain>
    </source>
</reference>
<dbReference type="HOGENOM" id="CLU_127866_0_0_1"/>
<keyword evidence="2 5" id="KW-0812">Transmembrane</keyword>
<keyword evidence="4 5" id="KW-0472">Membrane</keyword>
<evidence type="ECO:0000256" key="1">
    <source>
        <dbReference type="ARBA" id="ARBA00004141"/>
    </source>
</evidence>
<feature type="transmembrane region" description="Helical" evidence="5">
    <location>
        <begin position="43"/>
        <end position="65"/>
    </location>
</feature>
<dbReference type="PANTHER" id="PTHR22950:SF154">
    <property type="entry name" value="PROTON-COUPLED AMINO ACID TRANSPORTER-LIKE PROTEIN PATHETIC"/>
    <property type="match status" value="1"/>
</dbReference>
<feature type="domain" description="Amino acid transporter transmembrane" evidence="6">
    <location>
        <begin position="1"/>
        <end position="73"/>
    </location>
</feature>
<dbReference type="EMBL" id="CAQQ02051378">
    <property type="status" value="NOT_ANNOTATED_CDS"/>
    <property type="molecule type" value="Genomic_DNA"/>
</dbReference>
<evidence type="ECO:0000256" key="4">
    <source>
        <dbReference type="ARBA" id="ARBA00023136"/>
    </source>
</evidence>
<reference evidence="7" key="2">
    <citation type="submission" date="2015-06" db="UniProtKB">
        <authorList>
            <consortium name="EnsemblMetazoa"/>
        </authorList>
    </citation>
    <scope>IDENTIFICATION</scope>
</reference>
<evidence type="ECO:0000256" key="5">
    <source>
        <dbReference type="SAM" id="Phobius"/>
    </source>
</evidence>
<evidence type="ECO:0000259" key="6">
    <source>
        <dbReference type="Pfam" id="PF01490"/>
    </source>
</evidence>
<organism evidence="7 8">
    <name type="scientific">Megaselia scalaris</name>
    <name type="common">Humpbacked fly</name>
    <name type="synonym">Phora scalaris</name>
    <dbReference type="NCBI Taxonomy" id="36166"/>
    <lineage>
        <taxon>Eukaryota</taxon>
        <taxon>Metazoa</taxon>
        <taxon>Ecdysozoa</taxon>
        <taxon>Arthropoda</taxon>
        <taxon>Hexapoda</taxon>
        <taxon>Insecta</taxon>
        <taxon>Pterygota</taxon>
        <taxon>Neoptera</taxon>
        <taxon>Endopterygota</taxon>
        <taxon>Diptera</taxon>
        <taxon>Brachycera</taxon>
        <taxon>Muscomorpha</taxon>
        <taxon>Platypezoidea</taxon>
        <taxon>Phoridae</taxon>
        <taxon>Megaseliini</taxon>
        <taxon>Megaselia</taxon>
    </lineage>
</organism>
<dbReference type="GO" id="GO:0005774">
    <property type="term" value="C:vacuolar membrane"/>
    <property type="evidence" value="ECO:0007669"/>
    <property type="project" value="TreeGrafter"/>
</dbReference>
<dbReference type="Pfam" id="PF01490">
    <property type="entry name" value="Aa_trans"/>
    <property type="match status" value="1"/>
</dbReference>
<accession>T1H5E9</accession>
<evidence type="ECO:0000313" key="8">
    <source>
        <dbReference type="Proteomes" id="UP000015102"/>
    </source>
</evidence>